<feature type="active site" description="Proton acceptor" evidence="8">
    <location>
        <position position="258"/>
    </location>
</feature>
<keyword evidence="6 8" id="KW-0520">NAD</keyword>
<dbReference type="SUPFAM" id="SSF51735">
    <property type="entry name" value="NAD(P)-binding Rossmann-fold domains"/>
    <property type="match status" value="1"/>
</dbReference>
<dbReference type="Gene3D" id="3.40.50.720">
    <property type="entry name" value="NAD(P)-binding Rossmann-like Domain"/>
    <property type="match status" value="1"/>
</dbReference>
<feature type="binding site" evidence="8">
    <location>
        <position position="97"/>
    </location>
    <ligand>
        <name>NAD(+)</name>
        <dbReference type="ChEBI" id="CHEBI:57540"/>
    </ligand>
</feature>
<dbReference type="PANTHER" id="PTHR43128">
    <property type="entry name" value="L-2-HYDROXYCARBOXYLATE DEHYDROGENASE (NAD(P)(+))"/>
    <property type="match status" value="1"/>
</dbReference>
<feature type="binding site" evidence="8">
    <location>
        <position position="312"/>
    </location>
    <ligand>
        <name>substrate</name>
    </ligand>
</feature>
<dbReference type="FunFam" id="3.40.50.720:FF:000018">
    <property type="entry name" value="Malate dehydrogenase"/>
    <property type="match status" value="1"/>
</dbReference>
<evidence type="ECO:0000256" key="7">
    <source>
        <dbReference type="ARBA" id="ARBA00049258"/>
    </source>
</evidence>
<dbReference type="InterPro" id="IPR001236">
    <property type="entry name" value="Lactate/malate_DH_N"/>
</dbReference>
<feature type="domain" description="Lactate/malate dehydrogenase N-terminal" evidence="9">
    <location>
        <begin position="88"/>
        <end position="225"/>
    </location>
</feature>
<gene>
    <name evidence="8" type="primary">ldh</name>
    <name evidence="11" type="ORF">HMPREF9498_00644</name>
</gene>
<dbReference type="SUPFAM" id="SSF56327">
    <property type="entry name" value="LDH C-terminal domain-like"/>
    <property type="match status" value="1"/>
</dbReference>
<dbReference type="Proteomes" id="UP000004846">
    <property type="component" value="Unassembled WGS sequence"/>
</dbReference>
<dbReference type="NCBIfam" id="NF000824">
    <property type="entry name" value="PRK00066.1"/>
    <property type="match status" value="1"/>
</dbReference>
<comment type="function">
    <text evidence="8">Catalyzes the conversion of lactate to pyruvate.</text>
</comment>
<feature type="binding site" evidence="8">
    <location>
        <position position="226"/>
    </location>
    <ligand>
        <name>NAD(+)</name>
        <dbReference type="ChEBI" id="CHEBI:57540"/>
    </ligand>
</feature>
<dbReference type="NCBIfam" id="TIGR01771">
    <property type="entry name" value="L-LDH-NAD"/>
    <property type="match status" value="1"/>
</dbReference>
<feature type="binding site" evidence="8">
    <location>
        <position position="165"/>
    </location>
    <ligand>
        <name>substrate</name>
    </ligand>
</feature>
<feature type="binding site" evidence="8">
    <location>
        <position position="251"/>
    </location>
    <ligand>
        <name>beta-D-fructose 1,6-bisphosphate</name>
        <dbReference type="ChEBI" id="CHEBI:32966"/>
        <note>allosteric activator</note>
    </ligand>
</feature>
<keyword evidence="8" id="KW-0597">Phosphoprotein</keyword>
<dbReference type="GO" id="GO:0006096">
    <property type="term" value="P:glycolytic process"/>
    <property type="evidence" value="ECO:0007669"/>
    <property type="project" value="UniProtKB-UniRule"/>
</dbReference>
<sequence>MKIKKDVKKFFRNLNMRKIVKLRTCKSYHFETGLKTVSFLQSKFVTFFTNHVTITLATGNKNSLLTKKNVEEGMVHMTAAAGNKDHQKVILVGDGAVGSSYAFALVTQNIAQEVGIIDINVPKTEGDALDLSHALAFTSPKKIYAATYDDCHDADLVVLTAGAPQKPGETRLDLVHKNLKINKEIVTTIVDSGFNGIFLVAANPVDILTYSTWKFSGFPKERVIGSGTSLDSARFRQAIAELVDVDARNVHAYILGEHGDTEFPVWSHANVAGLQIYEWVKNNPDVDEEAMVNLFFNVRDAAYTIIEKKGATFYGIAVALARITKAILNDENSVLPLSVYLEGEYGQNDIYIGAPAIINRQGVKQVIEIPLTDAEQEKMEASASALKEVIETAFAKFEAEEAK</sequence>
<proteinExistence type="inferred from homology"/>
<feature type="binding site" evidence="8">
    <location>
        <begin position="203"/>
        <end position="206"/>
    </location>
    <ligand>
        <name>substrate</name>
    </ligand>
</feature>
<protein>
    <recommendedName>
        <fullName evidence="4 8">L-lactate dehydrogenase</fullName>
        <shortName evidence="8">L-LDH</shortName>
        <ecNumber evidence="3 8">1.1.1.27</ecNumber>
    </recommendedName>
</protein>
<evidence type="ECO:0000313" key="11">
    <source>
        <dbReference type="EMBL" id="EFM83709.1"/>
    </source>
</evidence>
<comment type="subcellular location">
    <subcellularLocation>
        <location evidence="8">Cytoplasm</location>
    </subcellularLocation>
</comment>
<dbReference type="Gene3D" id="3.90.110.10">
    <property type="entry name" value="Lactate dehydrogenase/glycoside hydrolase, family 4, C-terminal"/>
    <property type="match status" value="1"/>
</dbReference>
<evidence type="ECO:0000256" key="3">
    <source>
        <dbReference type="ARBA" id="ARBA00012967"/>
    </source>
</evidence>
<dbReference type="InterPro" id="IPR011304">
    <property type="entry name" value="L-lactate_DH"/>
</dbReference>
<feature type="binding site" evidence="8">
    <location>
        <position position="118"/>
    </location>
    <ligand>
        <name>NAD(+)</name>
        <dbReference type="ChEBI" id="CHEBI:57540"/>
    </ligand>
</feature>
<comment type="subunit">
    <text evidence="8">Homotetramer.</text>
</comment>
<evidence type="ECO:0000256" key="1">
    <source>
        <dbReference type="ARBA" id="ARBA00004843"/>
    </source>
</evidence>
<feature type="binding site" evidence="8">
    <location>
        <position position="123"/>
    </location>
    <ligand>
        <name>NAD(+)</name>
        <dbReference type="ChEBI" id="CHEBI:57540"/>
    </ligand>
</feature>
<evidence type="ECO:0000256" key="4">
    <source>
        <dbReference type="ARBA" id="ARBA00016495"/>
    </source>
</evidence>
<keyword evidence="8" id="KW-0963">Cytoplasm</keyword>
<evidence type="ECO:0000256" key="2">
    <source>
        <dbReference type="ARBA" id="ARBA00006054"/>
    </source>
</evidence>
<dbReference type="GO" id="GO:0006089">
    <property type="term" value="P:lactate metabolic process"/>
    <property type="evidence" value="ECO:0007669"/>
    <property type="project" value="TreeGrafter"/>
</dbReference>
<dbReference type="InterPro" id="IPR001557">
    <property type="entry name" value="L-lactate/malate_DH"/>
</dbReference>
<evidence type="ECO:0000256" key="5">
    <source>
        <dbReference type="ARBA" id="ARBA00023002"/>
    </source>
</evidence>
<evidence type="ECO:0000256" key="6">
    <source>
        <dbReference type="ARBA" id="ARBA00023027"/>
    </source>
</evidence>
<dbReference type="PANTHER" id="PTHR43128:SF16">
    <property type="entry name" value="L-LACTATE DEHYDROGENASE"/>
    <property type="match status" value="1"/>
</dbReference>
<dbReference type="HOGENOM" id="CLU_045401_1_1_9"/>
<feature type="binding site" evidence="8">
    <location>
        <begin position="231"/>
        <end position="234"/>
    </location>
    <ligand>
        <name>substrate</name>
    </ligand>
</feature>
<organism evidence="11 12">
    <name type="scientific">Enterococcus faecalis TX4248</name>
    <dbReference type="NCBI Taxonomy" id="749495"/>
    <lineage>
        <taxon>Bacteria</taxon>
        <taxon>Bacillati</taxon>
        <taxon>Bacillota</taxon>
        <taxon>Bacilli</taxon>
        <taxon>Lactobacillales</taxon>
        <taxon>Enterococcaceae</taxon>
        <taxon>Enterococcus</taxon>
    </lineage>
</organism>
<reference evidence="11 12" key="1">
    <citation type="submission" date="2010-07" db="EMBL/GenBank/DDBJ databases">
        <authorList>
            <person name="Sid Ahmed O."/>
        </authorList>
    </citation>
    <scope>NUCLEOTIDE SEQUENCE [LARGE SCALE GENOMIC DNA]</scope>
    <source>
        <strain evidence="11 12">TX4248</strain>
    </source>
</reference>
<dbReference type="GO" id="GO:0004459">
    <property type="term" value="F:L-lactate dehydrogenase (NAD+) activity"/>
    <property type="evidence" value="ECO:0007669"/>
    <property type="project" value="UniProtKB-UniRule"/>
</dbReference>
<feature type="binding site" evidence="8">
    <location>
        <position position="236"/>
    </location>
    <ligand>
        <name>beta-D-fructose 1,6-bisphosphate</name>
        <dbReference type="ChEBI" id="CHEBI:32966"/>
        <note>allosteric activator</note>
    </ligand>
</feature>
<dbReference type="Pfam" id="PF00056">
    <property type="entry name" value="Ldh_1_N"/>
    <property type="match status" value="1"/>
</dbReference>
<dbReference type="InterPro" id="IPR036291">
    <property type="entry name" value="NAD(P)-bd_dom_sf"/>
</dbReference>
<dbReference type="PROSITE" id="PS00064">
    <property type="entry name" value="L_LDH"/>
    <property type="match status" value="1"/>
</dbReference>
<comment type="pathway">
    <text evidence="1 8">Fermentation; pyruvate fermentation to lactate; (S)-lactate from pyruvate: step 1/1.</text>
</comment>
<name>A0A125W8L5_ENTFL</name>
<dbReference type="InterPro" id="IPR015955">
    <property type="entry name" value="Lactate_DH/Glyco_Ohase_4_C"/>
</dbReference>
<dbReference type="InterPro" id="IPR022383">
    <property type="entry name" value="Lactate/malate_DH_C"/>
</dbReference>
<evidence type="ECO:0000259" key="9">
    <source>
        <dbReference type="Pfam" id="PF00056"/>
    </source>
</evidence>
<feature type="binding site" evidence="8">
    <location>
        <position position="171"/>
    </location>
    <ligand>
        <name>substrate</name>
    </ligand>
</feature>
<dbReference type="GO" id="GO:0005737">
    <property type="term" value="C:cytoplasm"/>
    <property type="evidence" value="ECO:0007669"/>
    <property type="project" value="UniProtKB-SubCell"/>
</dbReference>
<dbReference type="PRINTS" id="PR00086">
    <property type="entry name" value="LLDHDRGNASE"/>
</dbReference>
<evidence type="ECO:0000259" key="10">
    <source>
        <dbReference type="Pfam" id="PF02866"/>
    </source>
</evidence>
<accession>A0A125W8L5</accession>
<evidence type="ECO:0000256" key="8">
    <source>
        <dbReference type="HAMAP-Rule" id="MF_00488"/>
    </source>
</evidence>
<feature type="modified residue" description="Phosphotyrosine" evidence="8">
    <location>
        <position position="303"/>
    </location>
</feature>
<comment type="activity regulation">
    <text evidence="8">Allosterically activated by fructose 1,6-bisphosphate (FBP).</text>
</comment>
<evidence type="ECO:0000313" key="12">
    <source>
        <dbReference type="Proteomes" id="UP000004846"/>
    </source>
</evidence>
<keyword evidence="5 8" id="KW-0560">Oxidoreductase</keyword>
<dbReference type="Pfam" id="PF02866">
    <property type="entry name" value="Ldh_1_C"/>
    <property type="match status" value="1"/>
</dbReference>
<dbReference type="CDD" id="cd05291">
    <property type="entry name" value="HicDH_like"/>
    <property type="match status" value="1"/>
</dbReference>
<keyword evidence="8" id="KW-0021">Allosteric enzyme</keyword>
<comment type="caution">
    <text evidence="8">Lacks conserved residue(s) required for the propagation of feature annotation.</text>
</comment>
<dbReference type="EC" id="1.1.1.27" evidence="3 8"/>
<feature type="binding site" evidence="8">
    <location>
        <begin position="201"/>
        <end position="203"/>
    </location>
    <ligand>
        <name>NAD(+)</name>
        <dbReference type="ChEBI" id="CHEBI:57540"/>
    </ligand>
</feature>
<feature type="binding site" evidence="8">
    <location>
        <position position="148"/>
    </location>
    <ligand>
        <name>NAD(+)</name>
        <dbReference type="ChEBI" id="CHEBI:57540"/>
    </ligand>
</feature>
<dbReference type="NCBIfam" id="NF004863">
    <property type="entry name" value="PRK06223.1"/>
    <property type="match status" value="1"/>
</dbReference>
<feature type="domain" description="Lactate/malate dehydrogenase C-terminal" evidence="10">
    <location>
        <begin position="228"/>
        <end position="396"/>
    </location>
</feature>
<feature type="binding site" evidence="8">
    <location>
        <begin position="162"/>
        <end position="163"/>
    </location>
    <ligand>
        <name>NAD(+)</name>
        <dbReference type="ChEBI" id="CHEBI:57540"/>
    </ligand>
</feature>
<comment type="catalytic activity">
    <reaction evidence="7 8">
        <text>(S)-lactate + NAD(+) = pyruvate + NADH + H(+)</text>
        <dbReference type="Rhea" id="RHEA:23444"/>
        <dbReference type="ChEBI" id="CHEBI:15361"/>
        <dbReference type="ChEBI" id="CHEBI:15378"/>
        <dbReference type="ChEBI" id="CHEBI:16651"/>
        <dbReference type="ChEBI" id="CHEBI:57540"/>
        <dbReference type="ChEBI" id="CHEBI:57945"/>
        <dbReference type="EC" id="1.1.1.27"/>
    </reaction>
</comment>
<comment type="caution">
    <text evidence="11">The sequence shown here is derived from an EMBL/GenBank/DDBJ whole genome shotgun (WGS) entry which is preliminary data.</text>
</comment>
<dbReference type="HAMAP" id="MF_00488">
    <property type="entry name" value="Lactate_dehydrog"/>
    <property type="match status" value="1"/>
</dbReference>
<comment type="similarity">
    <text evidence="2 8">Belongs to the LDH/MDH superfamily. LDH family.</text>
</comment>
<dbReference type="EMBL" id="AEBR01000018">
    <property type="protein sequence ID" value="EFM83709.1"/>
    <property type="molecule type" value="Genomic_DNA"/>
</dbReference>
<dbReference type="UniPathway" id="UPA00554">
    <property type="reaction ID" value="UER00611"/>
</dbReference>
<dbReference type="InterPro" id="IPR018177">
    <property type="entry name" value="L-lactate_DH_AS"/>
</dbReference>
<dbReference type="AlphaFoldDB" id="A0A125W8L5"/>